<dbReference type="Gene3D" id="3.10.50.10">
    <property type="match status" value="1"/>
</dbReference>
<dbReference type="InterPro" id="IPR001223">
    <property type="entry name" value="Glyco_hydro18_cat"/>
</dbReference>
<reference evidence="2 3" key="1">
    <citation type="journal article" date="2021" name="ISME Commun">
        <title>Automated analysis of genomic sequences facilitates high-throughput and comprehensive description of bacteria.</title>
        <authorList>
            <person name="Hitch T.C.A."/>
        </authorList>
    </citation>
    <scope>NUCLEOTIDE SEQUENCE [LARGE SCALE GENOMIC DNA]</scope>
    <source>
        <strain evidence="2 3">Sanger_23</strain>
    </source>
</reference>
<accession>A0ABT2TQA5</accession>
<proteinExistence type="predicted"/>
<evidence type="ECO:0000313" key="2">
    <source>
        <dbReference type="EMBL" id="MCU6763906.1"/>
    </source>
</evidence>
<keyword evidence="2" id="KW-0378">Hydrolase</keyword>
<sequence>MDRKKKPVILVCVLILVVALVGVAVHVIMKYVPTRQRMDLNEYYGQVADGQCAIIVGTERLESRGLVSDNKTYIPIDVVDSYINQRYYWDSEGQQVLYATPTQLTSQPAQVDSGSEVWLKDGVVYLSVDYIKQYTDIDAYVYTDPARITIQKQFSGIQTVQVQKDTYVRYQGGIKSPVLTKVSKGDSLIFMQELENWTQVATWDGYIGYIEKSRISVPEDTTLERDFQAEQYNYITMDQKVNMVWHQVMSQEANSTFAEATQNMTGVNVISPTWFAVQDNAGNISNIATADYVAQAHEKGLKIWGLVDNFSENVNTSELLAKTSARQNLISQLVNAAVGAGIDGINVDFEYLKEDVGVHFLEFLRELSIECHKNNLVLSVDNPPPAEYTSHYDRAEQGRVVDYVVIMGYDEHYVGSEEAGSVASLPWVEQGIQDTLAEVPAERVINAMPFYTRLWKTEAGTLSSEAIGMDAAAEVLTTNNAETYWDNTTSQQYGEYEKDNCSYKIWVENADSIAAKVQLAVKYNLAGVSAWKLGFENSGIWQVISDNLAAAQ</sequence>
<dbReference type="InterPro" id="IPR029070">
    <property type="entry name" value="Chitinase_insertion_sf"/>
</dbReference>
<organism evidence="2 3">
    <name type="scientific">Blautia ammoniilytica</name>
    <dbReference type="NCBI Taxonomy" id="2981782"/>
    <lineage>
        <taxon>Bacteria</taxon>
        <taxon>Bacillati</taxon>
        <taxon>Bacillota</taxon>
        <taxon>Clostridia</taxon>
        <taxon>Lachnospirales</taxon>
        <taxon>Lachnospiraceae</taxon>
        <taxon>Blautia</taxon>
    </lineage>
</organism>
<keyword evidence="3" id="KW-1185">Reference proteome</keyword>
<dbReference type="SMART" id="SM00636">
    <property type="entry name" value="Glyco_18"/>
    <property type="match status" value="1"/>
</dbReference>
<dbReference type="EMBL" id="JAOQJL010000001">
    <property type="protein sequence ID" value="MCU6763906.1"/>
    <property type="molecule type" value="Genomic_DNA"/>
</dbReference>
<feature type="domain" description="GH18" evidence="1">
    <location>
        <begin position="239"/>
        <end position="551"/>
    </location>
</feature>
<dbReference type="PROSITE" id="PS51910">
    <property type="entry name" value="GH18_2"/>
    <property type="match status" value="1"/>
</dbReference>
<dbReference type="SUPFAM" id="SSF51445">
    <property type="entry name" value="(Trans)glycosidases"/>
    <property type="match status" value="1"/>
</dbReference>
<dbReference type="GO" id="GO:0016787">
    <property type="term" value="F:hydrolase activity"/>
    <property type="evidence" value="ECO:0007669"/>
    <property type="project" value="UniProtKB-KW"/>
</dbReference>
<dbReference type="PANTHER" id="PTHR46066">
    <property type="entry name" value="CHITINASE DOMAIN-CONTAINING PROTEIN 1 FAMILY MEMBER"/>
    <property type="match status" value="1"/>
</dbReference>
<comment type="caution">
    <text evidence="2">The sequence shown here is derived from an EMBL/GenBank/DDBJ whole genome shotgun (WGS) entry which is preliminary data.</text>
</comment>
<evidence type="ECO:0000259" key="1">
    <source>
        <dbReference type="PROSITE" id="PS51910"/>
    </source>
</evidence>
<dbReference type="InterPro" id="IPR017853">
    <property type="entry name" value="GH"/>
</dbReference>
<dbReference type="InterPro" id="IPR011583">
    <property type="entry name" value="Chitinase_II/V-like_cat"/>
</dbReference>
<dbReference type="Gene3D" id="3.20.20.80">
    <property type="entry name" value="Glycosidases"/>
    <property type="match status" value="1"/>
</dbReference>
<dbReference type="Proteomes" id="UP001652409">
    <property type="component" value="Unassembled WGS sequence"/>
</dbReference>
<dbReference type="RefSeq" id="WP_158420095.1">
    <property type="nucleotide sequence ID" value="NZ_JAOQJL010000001.1"/>
</dbReference>
<dbReference type="Pfam" id="PF00704">
    <property type="entry name" value="Glyco_hydro_18"/>
    <property type="match status" value="1"/>
</dbReference>
<gene>
    <name evidence="2" type="ORF">OCV61_00570</name>
</gene>
<name>A0ABT2TQA5_9FIRM</name>
<protein>
    <submittedName>
        <fullName evidence="2">Glycosyl hydrolase family 18 protein</fullName>
    </submittedName>
</protein>
<evidence type="ECO:0000313" key="3">
    <source>
        <dbReference type="Proteomes" id="UP001652409"/>
    </source>
</evidence>
<dbReference type="PANTHER" id="PTHR46066:SF2">
    <property type="entry name" value="CHITINASE DOMAIN-CONTAINING PROTEIN 1"/>
    <property type="match status" value="1"/>
</dbReference>
<dbReference type="Gene3D" id="2.30.30.40">
    <property type="entry name" value="SH3 Domains"/>
    <property type="match status" value="1"/>
</dbReference>